<keyword evidence="3" id="KW-1003">Cell membrane</keyword>
<accession>A0A1I0ZM06</accession>
<dbReference type="Pfam" id="PF00528">
    <property type="entry name" value="BPD_transp_1"/>
    <property type="match status" value="1"/>
</dbReference>
<keyword evidence="4 7" id="KW-0812">Transmembrane</keyword>
<evidence type="ECO:0000313" key="9">
    <source>
        <dbReference type="EMBL" id="SFB25223.1"/>
    </source>
</evidence>
<dbReference type="GO" id="GO:0055085">
    <property type="term" value="P:transmembrane transport"/>
    <property type="evidence" value="ECO:0007669"/>
    <property type="project" value="InterPro"/>
</dbReference>
<dbReference type="InterPro" id="IPR000515">
    <property type="entry name" value="MetI-like"/>
</dbReference>
<comment type="similarity">
    <text evidence="7">Belongs to the binding-protein-dependent transport system permease family.</text>
</comment>
<organism evidence="9 10">
    <name type="scientific">Clostridium frigidicarnis</name>
    <dbReference type="NCBI Taxonomy" id="84698"/>
    <lineage>
        <taxon>Bacteria</taxon>
        <taxon>Bacillati</taxon>
        <taxon>Bacillota</taxon>
        <taxon>Clostridia</taxon>
        <taxon>Eubacteriales</taxon>
        <taxon>Clostridiaceae</taxon>
        <taxon>Clostridium</taxon>
    </lineage>
</organism>
<name>A0A1I0ZM06_9CLOT</name>
<proteinExistence type="inferred from homology"/>
<dbReference type="RefSeq" id="WP_090041997.1">
    <property type="nucleotide sequence ID" value="NZ_FOKI01000021.1"/>
</dbReference>
<dbReference type="Gene3D" id="1.10.3720.10">
    <property type="entry name" value="MetI-like"/>
    <property type="match status" value="1"/>
</dbReference>
<feature type="domain" description="ABC transmembrane type-1" evidence="8">
    <location>
        <begin position="58"/>
        <end position="238"/>
    </location>
</feature>
<dbReference type="GO" id="GO:0005886">
    <property type="term" value="C:plasma membrane"/>
    <property type="evidence" value="ECO:0007669"/>
    <property type="project" value="UniProtKB-SubCell"/>
</dbReference>
<dbReference type="EMBL" id="FOKI01000021">
    <property type="protein sequence ID" value="SFB25223.1"/>
    <property type="molecule type" value="Genomic_DNA"/>
</dbReference>
<comment type="subcellular location">
    <subcellularLocation>
        <location evidence="1 7">Cell membrane</location>
        <topology evidence="1 7">Multi-pass membrane protein</topology>
    </subcellularLocation>
</comment>
<dbReference type="STRING" id="84698.SAMN04488528_102144"/>
<dbReference type="OrthoDB" id="308958at2"/>
<dbReference type="SUPFAM" id="SSF161098">
    <property type="entry name" value="MetI-like"/>
    <property type="match status" value="1"/>
</dbReference>
<feature type="transmembrane region" description="Helical" evidence="7">
    <location>
        <begin position="99"/>
        <end position="116"/>
    </location>
</feature>
<evidence type="ECO:0000313" key="10">
    <source>
        <dbReference type="Proteomes" id="UP000198619"/>
    </source>
</evidence>
<evidence type="ECO:0000256" key="3">
    <source>
        <dbReference type="ARBA" id="ARBA00022475"/>
    </source>
</evidence>
<feature type="transmembrane region" description="Helical" evidence="7">
    <location>
        <begin position="122"/>
        <end position="145"/>
    </location>
</feature>
<keyword evidence="5 7" id="KW-1133">Transmembrane helix</keyword>
<feature type="transmembrane region" description="Helical" evidence="7">
    <location>
        <begin position="62"/>
        <end position="87"/>
    </location>
</feature>
<gene>
    <name evidence="9" type="ORF">SAMN04488528_102144</name>
</gene>
<feature type="transmembrane region" description="Helical" evidence="7">
    <location>
        <begin position="213"/>
        <end position="234"/>
    </location>
</feature>
<evidence type="ECO:0000256" key="7">
    <source>
        <dbReference type="RuleBase" id="RU363032"/>
    </source>
</evidence>
<protein>
    <submittedName>
        <fullName evidence="9">NitT/TauT family transport system permease protein</fullName>
    </submittedName>
</protein>
<evidence type="ECO:0000256" key="1">
    <source>
        <dbReference type="ARBA" id="ARBA00004651"/>
    </source>
</evidence>
<evidence type="ECO:0000256" key="5">
    <source>
        <dbReference type="ARBA" id="ARBA00022989"/>
    </source>
</evidence>
<keyword evidence="2 7" id="KW-0813">Transport</keyword>
<dbReference type="Proteomes" id="UP000198619">
    <property type="component" value="Unassembled WGS sequence"/>
</dbReference>
<evidence type="ECO:0000259" key="8">
    <source>
        <dbReference type="PROSITE" id="PS50928"/>
    </source>
</evidence>
<feature type="transmembrane region" description="Helical" evidence="7">
    <location>
        <begin position="166"/>
        <end position="193"/>
    </location>
</feature>
<keyword evidence="6 7" id="KW-0472">Membrane</keyword>
<dbReference type="PANTHER" id="PTHR30151:SF0">
    <property type="entry name" value="ABC TRANSPORTER PERMEASE PROTEIN MJ0413-RELATED"/>
    <property type="match status" value="1"/>
</dbReference>
<dbReference type="AlphaFoldDB" id="A0A1I0ZM06"/>
<evidence type="ECO:0000256" key="4">
    <source>
        <dbReference type="ARBA" id="ARBA00022692"/>
    </source>
</evidence>
<evidence type="ECO:0000256" key="6">
    <source>
        <dbReference type="ARBA" id="ARBA00023136"/>
    </source>
</evidence>
<reference evidence="9 10" key="1">
    <citation type="submission" date="2016-10" db="EMBL/GenBank/DDBJ databases">
        <authorList>
            <person name="de Groot N.N."/>
        </authorList>
    </citation>
    <scope>NUCLEOTIDE SEQUENCE [LARGE SCALE GENOMIC DNA]</scope>
    <source>
        <strain evidence="9 10">DSM 12271</strain>
    </source>
</reference>
<dbReference type="InterPro" id="IPR035906">
    <property type="entry name" value="MetI-like_sf"/>
</dbReference>
<sequence length="249" mass="28571">MKLFISNNKYKLLSTVFIIITWYFTSNLVSNEVIVPSITSTFLELRNIFISKNFLNIISSTMIRFILASIITIISSILLAVISYYFIIIKHLLNPFVTFMKSVPTMGIVVLALIWFKNSTAPIFIGFIVVFPILYEGILNCFLNIDKNLVSMARLYKVNFIRKIQYIYFPYLINNLLPILPSALGLMLKVIIAGEVLGQPKYAIGSNIQLEKLYLNTSGVFAWIIIVVFINYILEKFIGILIKRVKKWS</sequence>
<keyword evidence="10" id="KW-1185">Reference proteome</keyword>
<dbReference type="PROSITE" id="PS50928">
    <property type="entry name" value="ABC_TM1"/>
    <property type="match status" value="1"/>
</dbReference>
<dbReference type="PANTHER" id="PTHR30151">
    <property type="entry name" value="ALKANE SULFONATE ABC TRANSPORTER-RELATED, MEMBRANE SUBUNIT"/>
    <property type="match status" value="1"/>
</dbReference>
<feature type="transmembrane region" description="Helical" evidence="7">
    <location>
        <begin position="12"/>
        <end position="30"/>
    </location>
</feature>
<evidence type="ECO:0000256" key="2">
    <source>
        <dbReference type="ARBA" id="ARBA00022448"/>
    </source>
</evidence>